<reference evidence="1 2" key="1">
    <citation type="journal article" date="2022" name="Hortic Res">
        <title>A haplotype resolved chromosomal level avocado genome allows analysis of novel avocado genes.</title>
        <authorList>
            <person name="Nath O."/>
            <person name="Fletcher S.J."/>
            <person name="Hayward A."/>
            <person name="Shaw L.M."/>
            <person name="Masouleh A.K."/>
            <person name="Furtado A."/>
            <person name="Henry R.J."/>
            <person name="Mitter N."/>
        </authorList>
    </citation>
    <scope>NUCLEOTIDE SEQUENCE [LARGE SCALE GENOMIC DNA]</scope>
    <source>
        <strain evidence="2">cv. Hass</strain>
    </source>
</reference>
<evidence type="ECO:0000313" key="2">
    <source>
        <dbReference type="Proteomes" id="UP001234297"/>
    </source>
</evidence>
<protein>
    <submittedName>
        <fullName evidence="1">Uncharacterized protein</fullName>
    </submittedName>
</protein>
<keyword evidence="2" id="KW-1185">Reference proteome</keyword>
<name>A0ACC2L420_PERAE</name>
<dbReference type="Proteomes" id="UP001234297">
    <property type="component" value="Chromosome 6"/>
</dbReference>
<organism evidence="1 2">
    <name type="scientific">Persea americana</name>
    <name type="common">Avocado</name>
    <dbReference type="NCBI Taxonomy" id="3435"/>
    <lineage>
        <taxon>Eukaryota</taxon>
        <taxon>Viridiplantae</taxon>
        <taxon>Streptophyta</taxon>
        <taxon>Embryophyta</taxon>
        <taxon>Tracheophyta</taxon>
        <taxon>Spermatophyta</taxon>
        <taxon>Magnoliopsida</taxon>
        <taxon>Magnoliidae</taxon>
        <taxon>Laurales</taxon>
        <taxon>Lauraceae</taxon>
        <taxon>Persea</taxon>
    </lineage>
</organism>
<proteinExistence type="predicted"/>
<dbReference type="EMBL" id="CM056814">
    <property type="protein sequence ID" value="KAJ8627778.1"/>
    <property type="molecule type" value="Genomic_DNA"/>
</dbReference>
<sequence>MVESTRSAAMCPIGLEERIREMFLKLELTASSYDTAWVAMVPSSNSPQLPCFPECVDWLLENQLPNGSWGLPHHHPWLIKDALSNTLACVLALKRWSIGKEHVEKGLHFIGSNFVSTSDERQYTPIGFDVIFPGMIEYAENMGLNLPLNPVSVDAMLHKRDLEFRRNSGSEGGKVYLAYVAEGLGKLLDWKEVMKYQRKNGSLLNSPSTTAAALTHLKDAQCLEYLRSLLKVFGNAVPTTYPLDKYTQLLMIDNLEKLGIARHFSKEIKGTLDETYRCWLQHDEEIYSDVSTFSMAFRLLRMNGYSISSDALAQFAEEEVFFDSLGFHNKDLSTVLELYKASQIMTCSKEPVLEKLNSWSSHFLQRELSKDAMHVDGYQNHIKKEVDYALKFPCYANLERLYHRNMELSTFVQNRSLVLCSGKTQNLKYLYLKTFQVDYALKFPCYANLERLYHRRYIEHYDVQEHKILKTSYRSSNIGSKDILELAVKDFDFCQVIHREELEHLDRWVKENRLDQLKFARQKLTYCYFSAAATLFSPDLSDARLSWAKNGVLTTVVDDFYDIGGSREELVNLIQLVEKWDGNSATASCSDQVKIIFSAIYHTINELGVKAYAWQGRNVTHHIIEIWLDLLKSMMKEAEWQRNKSVPTVDEYMKNAYVSFALGPVVLPALYFIGPKLPEEFVRCSEYHTLFKLMSTCGRLLNDMQTFQREGKEGKLNGVALRMFQGHGVSTEEEAMREMRVLIDSTRRELLGMVLETKGSLVPRECKDCFWRMSRVLHLFYMRNDGFTSPKEMVSAVNAVIHEPLDPPYIDN</sequence>
<accession>A0ACC2L420</accession>
<evidence type="ECO:0000313" key="1">
    <source>
        <dbReference type="EMBL" id="KAJ8627778.1"/>
    </source>
</evidence>
<gene>
    <name evidence="1" type="ORF">MRB53_021085</name>
</gene>
<comment type="caution">
    <text evidence="1">The sequence shown here is derived from an EMBL/GenBank/DDBJ whole genome shotgun (WGS) entry which is preliminary data.</text>
</comment>